<evidence type="ECO:0000313" key="2">
    <source>
        <dbReference type="Proteomes" id="UP001597347"/>
    </source>
</evidence>
<proteinExistence type="predicted"/>
<gene>
    <name evidence="1" type="ORF">ACFSBI_03510</name>
</gene>
<dbReference type="Proteomes" id="UP001597347">
    <property type="component" value="Unassembled WGS sequence"/>
</dbReference>
<evidence type="ECO:0008006" key="3">
    <source>
        <dbReference type="Google" id="ProtNLM"/>
    </source>
</evidence>
<protein>
    <recommendedName>
        <fullName evidence="3">ABC transporter ATP-binding protein</fullName>
    </recommendedName>
</protein>
<comment type="caution">
    <text evidence="1">The sequence shown here is derived from an EMBL/GenBank/DDBJ whole genome shotgun (WGS) entry which is preliminary data.</text>
</comment>
<dbReference type="RefSeq" id="WP_377932077.1">
    <property type="nucleotide sequence ID" value="NZ_JBHUEA010000003.1"/>
</dbReference>
<organism evidence="1 2">
    <name type="scientific">Amnibacterium endophyticum</name>
    <dbReference type="NCBI Taxonomy" id="2109337"/>
    <lineage>
        <taxon>Bacteria</taxon>
        <taxon>Bacillati</taxon>
        <taxon>Actinomycetota</taxon>
        <taxon>Actinomycetes</taxon>
        <taxon>Micrococcales</taxon>
        <taxon>Microbacteriaceae</taxon>
        <taxon>Amnibacterium</taxon>
    </lineage>
</organism>
<accession>A0ABW4LBS8</accession>
<name>A0ABW4LBS8_9MICO</name>
<reference evidence="2" key="1">
    <citation type="journal article" date="2019" name="Int. J. Syst. Evol. Microbiol.">
        <title>The Global Catalogue of Microorganisms (GCM) 10K type strain sequencing project: providing services to taxonomists for standard genome sequencing and annotation.</title>
        <authorList>
            <consortium name="The Broad Institute Genomics Platform"/>
            <consortium name="The Broad Institute Genome Sequencing Center for Infectious Disease"/>
            <person name="Wu L."/>
            <person name="Ma J."/>
        </authorList>
    </citation>
    <scope>NUCLEOTIDE SEQUENCE [LARGE SCALE GENOMIC DNA]</scope>
    <source>
        <strain evidence="2">CGMCC 1.12471</strain>
    </source>
</reference>
<sequence>MTALELLGVALGDEATPTLPPISVALGADRPAFAAAEGERGPLLASLIAGGRLVPDRGQVLLDGIEDPRALRDAVALVDTPVVAEPAPTLPVGAVVREELLFAGRRARRADVEAQLTRLGLERWRRAPITDLPPADRLRLLLELAALREGVRLIVLTSPERHGGHATAWRRLADELTARGLPVLVIGGAAVLDSLPGTSPAPLSTEGHR</sequence>
<keyword evidence="2" id="KW-1185">Reference proteome</keyword>
<dbReference type="InterPro" id="IPR027417">
    <property type="entry name" value="P-loop_NTPase"/>
</dbReference>
<evidence type="ECO:0000313" key="1">
    <source>
        <dbReference type="EMBL" id="MFD1720604.1"/>
    </source>
</evidence>
<dbReference type="Gene3D" id="3.40.50.300">
    <property type="entry name" value="P-loop containing nucleotide triphosphate hydrolases"/>
    <property type="match status" value="1"/>
</dbReference>
<dbReference type="EMBL" id="JBHUEA010000003">
    <property type="protein sequence ID" value="MFD1720604.1"/>
    <property type="molecule type" value="Genomic_DNA"/>
</dbReference>